<evidence type="ECO:0000313" key="1">
    <source>
        <dbReference type="EMBL" id="RLU09999.1"/>
    </source>
</evidence>
<dbReference type="GO" id="GO:0008168">
    <property type="term" value="F:methyltransferase activity"/>
    <property type="evidence" value="ECO:0007669"/>
    <property type="project" value="UniProtKB-KW"/>
</dbReference>
<organism evidence="1 2">
    <name type="scientific">Pseudomonas prosekii</name>
    <dbReference type="NCBI Taxonomy" id="1148509"/>
    <lineage>
        <taxon>Bacteria</taxon>
        <taxon>Pseudomonadati</taxon>
        <taxon>Pseudomonadota</taxon>
        <taxon>Gammaproteobacteria</taxon>
        <taxon>Pseudomonadales</taxon>
        <taxon>Pseudomonadaceae</taxon>
        <taxon>Pseudomonas</taxon>
    </lineage>
</organism>
<dbReference type="EMBL" id="PEGA01000012">
    <property type="protein sequence ID" value="RLU09999.1"/>
    <property type="molecule type" value="Genomic_DNA"/>
</dbReference>
<name>A0A3L8CQC1_9PSED</name>
<reference evidence="1 2" key="1">
    <citation type="journal article" date="2018" name="Front. Microbiol.">
        <title>Discovery of Phloeophagus Beetles as a Source of Pseudomonas Strains That Produce Potentially New Bioactive Substances and Description of Pseudomonas bohemica sp. nov.</title>
        <authorList>
            <person name="Saati-Santamaria Z."/>
            <person name="Lopez-Mondejar R."/>
            <person name="Jimenez-Gomez A."/>
            <person name="Diez-Mendez A."/>
            <person name="Vetrovsky T."/>
            <person name="Igual J.M."/>
            <person name="Velazquez E."/>
            <person name="Kolarik M."/>
            <person name="Rivas R."/>
            <person name="Garcia-Fraile P."/>
        </authorList>
    </citation>
    <scope>NUCLEOTIDE SEQUENCE [LARGE SCALE GENOMIC DNA]</scope>
    <source>
        <strain evidence="1 2">A2-NA12</strain>
    </source>
</reference>
<keyword evidence="1" id="KW-0808">Transferase</keyword>
<comment type="caution">
    <text evidence="1">The sequence shown here is derived from an EMBL/GenBank/DDBJ whole genome shotgun (WGS) entry which is preliminary data.</text>
</comment>
<dbReference type="AlphaFoldDB" id="A0A3L8CQC1"/>
<keyword evidence="1" id="KW-0489">Methyltransferase</keyword>
<protein>
    <submittedName>
        <fullName evidence="1">SAM-dependent methyltransferase</fullName>
    </submittedName>
</protein>
<proteinExistence type="predicted"/>
<dbReference type="GO" id="GO:0032259">
    <property type="term" value="P:methylation"/>
    <property type="evidence" value="ECO:0007669"/>
    <property type="project" value="UniProtKB-KW"/>
</dbReference>
<sequence length="57" mass="5954">MLSILKKLTGQSPAPAAVPVQVAPPVAPPAVEKVDPYMLGLHDAMLSGWFNQATGEL</sequence>
<accession>A0A3L8CQC1</accession>
<evidence type="ECO:0000313" key="2">
    <source>
        <dbReference type="Proteomes" id="UP000282672"/>
    </source>
</evidence>
<gene>
    <name evidence="1" type="ORF">CS076_13770</name>
</gene>
<dbReference type="Proteomes" id="UP000282672">
    <property type="component" value="Unassembled WGS sequence"/>
</dbReference>
<feature type="non-terminal residue" evidence="1">
    <location>
        <position position="57"/>
    </location>
</feature>